<dbReference type="SUPFAM" id="SSF51735">
    <property type="entry name" value="NAD(P)-binding Rossmann-fold domains"/>
    <property type="match status" value="1"/>
</dbReference>
<dbReference type="InterPro" id="IPR036291">
    <property type="entry name" value="NAD(P)-bd_dom_sf"/>
</dbReference>
<dbReference type="GO" id="GO:0016491">
    <property type="term" value="F:oxidoreductase activity"/>
    <property type="evidence" value="ECO:0007669"/>
    <property type="project" value="UniProtKB-KW"/>
</dbReference>
<dbReference type="OrthoDB" id="9792085at2"/>
<dbReference type="RefSeq" id="WP_006593345.1">
    <property type="nucleotide sequence ID" value="NZ_BAHD01000049.1"/>
</dbReference>
<name>K6VKU2_9MICO</name>
<evidence type="ECO:0000256" key="2">
    <source>
        <dbReference type="ARBA" id="ARBA00023027"/>
    </source>
</evidence>
<reference evidence="5 6" key="1">
    <citation type="submission" date="2012-08" db="EMBL/GenBank/DDBJ databases">
        <title>Whole genome shotgun sequence of Kineosphaera limosa NBRC 100340.</title>
        <authorList>
            <person name="Yoshida I."/>
            <person name="Isaki S."/>
            <person name="Hosoyama A."/>
            <person name="Tsuchikane K."/>
            <person name="Katsumata H."/>
            <person name="Ando Y."/>
            <person name="Ohji S."/>
            <person name="Hamada M."/>
            <person name="Tamura T."/>
            <person name="Yamazoe A."/>
            <person name="Yamazaki S."/>
            <person name="Fujita N."/>
        </authorList>
    </citation>
    <scope>NUCLEOTIDE SEQUENCE [LARGE SCALE GENOMIC DNA]</scope>
    <source>
        <strain evidence="5 6">NBRC 100340</strain>
    </source>
</reference>
<proteinExistence type="predicted"/>
<organism evidence="5 6">
    <name type="scientific">Kineosphaera limosa NBRC 100340</name>
    <dbReference type="NCBI Taxonomy" id="1184609"/>
    <lineage>
        <taxon>Bacteria</taxon>
        <taxon>Bacillati</taxon>
        <taxon>Actinomycetota</taxon>
        <taxon>Actinomycetes</taxon>
        <taxon>Micrococcales</taxon>
        <taxon>Dermatophilaceae</taxon>
        <taxon>Kineosphaera</taxon>
    </lineage>
</organism>
<dbReference type="Pfam" id="PF01408">
    <property type="entry name" value="GFO_IDH_MocA"/>
    <property type="match status" value="1"/>
</dbReference>
<dbReference type="STRING" id="1184609.KILIM_049_00310"/>
<dbReference type="SUPFAM" id="SSF55347">
    <property type="entry name" value="Glyceraldehyde-3-phosphate dehydrogenase-like, C-terminal domain"/>
    <property type="match status" value="1"/>
</dbReference>
<dbReference type="PANTHER" id="PTHR43818">
    <property type="entry name" value="BCDNA.GH03377"/>
    <property type="match status" value="1"/>
</dbReference>
<keyword evidence="1" id="KW-0560">Oxidoreductase</keyword>
<accession>K6VKU2</accession>
<dbReference type="GO" id="GO:0000166">
    <property type="term" value="F:nucleotide binding"/>
    <property type="evidence" value="ECO:0007669"/>
    <property type="project" value="InterPro"/>
</dbReference>
<dbReference type="Pfam" id="PF22725">
    <property type="entry name" value="GFO_IDH_MocA_C3"/>
    <property type="match status" value="1"/>
</dbReference>
<gene>
    <name evidence="5" type="ORF">KILIM_049_00310</name>
</gene>
<feature type="domain" description="Gfo/Idh/MocA-like oxidoreductase N-terminal" evidence="3">
    <location>
        <begin position="8"/>
        <end position="135"/>
    </location>
</feature>
<evidence type="ECO:0000259" key="4">
    <source>
        <dbReference type="Pfam" id="PF22725"/>
    </source>
</evidence>
<dbReference type="EMBL" id="BAHD01000049">
    <property type="protein sequence ID" value="GAB96813.1"/>
    <property type="molecule type" value="Genomic_DNA"/>
</dbReference>
<sequence>MTDTRTTIRAAVIGAGMAGQAHAFGYRNATMAADLADVRVVLDTIVDPNLDLASSVAARYGFEKAVADIDAMLADPTIDVVSVALPNHLHAQVLPKVIASGKHLFAEKPIGRTPDEAAGLARLAERSSAVMGVGFSFRRLPGLAAVARAVADGVIGDVHTVRGWYYADYAADPQGALSWRYDQELSGGGAVLDIGAHAIDAAQFVAGPVERVLDAQLRTVITDRPRPAAGGIGHHAAVTDETGPVTNDDVAIITAAFAGGAVGTITLSRIAHGMPNSLGVEVFGTRGHALFDSIAGGQFHVFEVGAAPAAVNGPRRVFTSPAHPYFTDVAPMPGGGVGTGYGEAFVAEIQEFVRCVRDNRPMDTDFAAAESMMNVVGAALSAARRGTPVPV</sequence>
<dbReference type="Gene3D" id="3.30.360.10">
    <property type="entry name" value="Dihydrodipicolinate Reductase, domain 2"/>
    <property type="match status" value="1"/>
</dbReference>
<evidence type="ECO:0000259" key="3">
    <source>
        <dbReference type="Pfam" id="PF01408"/>
    </source>
</evidence>
<dbReference type="InterPro" id="IPR000683">
    <property type="entry name" value="Gfo/Idh/MocA-like_OxRdtase_N"/>
</dbReference>
<evidence type="ECO:0000313" key="6">
    <source>
        <dbReference type="Proteomes" id="UP000008366"/>
    </source>
</evidence>
<dbReference type="InterPro" id="IPR055170">
    <property type="entry name" value="GFO_IDH_MocA-like_dom"/>
</dbReference>
<comment type="caution">
    <text evidence="5">The sequence shown here is derived from an EMBL/GenBank/DDBJ whole genome shotgun (WGS) entry which is preliminary data.</text>
</comment>
<dbReference type="InterPro" id="IPR050463">
    <property type="entry name" value="Gfo/Idh/MocA_oxidrdct_glycsds"/>
</dbReference>
<dbReference type="PANTHER" id="PTHR43818:SF11">
    <property type="entry name" value="BCDNA.GH03377"/>
    <property type="match status" value="1"/>
</dbReference>
<protein>
    <submittedName>
        <fullName evidence="5">Putative oxidoreductase</fullName>
    </submittedName>
</protein>
<dbReference type="Proteomes" id="UP000008366">
    <property type="component" value="Unassembled WGS sequence"/>
</dbReference>
<dbReference type="Gene3D" id="3.40.50.720">
    <property type="entry name" value="NAD(P)-binding Rossmann-like Domain"/>
    <property type="match status" value="1"/>
</dbReference>
<dbReference type="eggNOG" id="COG0673">
    <property type="taxonomic scope" value="Bacteria"/>
</dbReference>
<keyword evidence="2" id="KW-0520">NAD</keyword>
<keyword evidence="6" id="KW-1185">Reference proteome</keyword>
<dbReference type="AlphaFoldDB" id="K6VKU2"/>
<feature type="domain" description="GFO/IDH/MocA-like oxidoreductase" evidence="4">
    <location>
        <begin position="145"/>
        <end position="288"/>
    </location>
</feature>
<evidence type="ECO:0000313" key="5">
    <source>
        <dbReference type="EMBL" id="GAB96813.1"/>
    </source>
</evidence>
<evidence type="ECO:0000256" key="1">
    <source>
        <dbReference type="ARBA" id="ARBA00023002"/>
    </source>
</evidence>